<gene>
    <name evidence="2" type="primary">l(2)05510-RA</name>
</gene>
<organism evidence="2">
    <name type="scientific">Drosophila melanogaster</name>
    <name type="common">Fruit fly</name>
    <dbReference type="NCBI Taxonomy" id="7227"/>
    <lineage>
        <taxon>Eukaryota</taxon>
        <taxon>Metazoa</taxon>
        <taxon>Ecdysozoa</taxon>
        <taxon>Arthropoda</taxon>
        <taxon>Hexapoda</taxon>
        <taxon>Insecta</taxon>
        <taxon>Pterygota</taxon>
        <taxon>Neoptera</taxon>
        <taxon>Endopterygota</taxon>
        <taxon>Diptera</taxon>
        <taxon>Brachycera</taxon>
        <taxon>Muscomorpha</taxon>
        <taxon>Ephydroidea</taxon>
        <taxon>Drosophilidae</taxon>
        <taxon>Drosophila</taxon>
        <taxon>Sophophora</taxon>
    </lineage>
</organism>
<feature type="region of interest" description="Disordered" evidence="1">
    <location>
        <begin position="1"/>
        <end position="26"/>
    </location>
</feature>
<evidence type="ECO:0000313" key="2">
    <source>
        <dbReference type="EMBL" id="ACU68943.1"/>
    </source>
</evidence>
<name>C7LA84_DROME</name>
<evidence type="ECO:0000256" key="1">
    <source>
        <dbReference type="SAM" id="MobiDB-lite"/>
    </source>
</evidence>
<protein>
    <submittedName>
        <fullName evidence="2">MIP13255p</fullName>
    </submittedName>
</protein>
<reference evidence="2" key="1">
    <citation type="submission" date="2009-08" db="EMBL/GenBank/DDBJ databases">
        <authorList>
            <person name="Carlson J."/>
            <person name="Booth B."/>
            <person name="Frise E."/>
            <person name="Sandler J."/>
            <person name="Wan K."/>
            <person name="Yu C."/>
            <person name="Celniker S."/>
        </authorList>
    </citation>
    <scope>NUCLEOTIDE SEQUENCE</scope>
</reference>
<accession>C7LA84</accession>
<proteinExistence type="evidence at transcript level"/>
<sequence>MHSVGFQRLMAADIATETETETDRQQ</sequence>
<dbReference type="AlphaFoldDB" id="C7LA84"/>
<dbReference type="EMBL" id="BT099634">
    <property type="protein sequence ID" value="ACU68943.1"/>
    <property type="molecule type" value="mRNA"/>
</dbReference>